<evidence type="ECO:0000256" key="6">
    <source>
        <dbReference type="SAM" id="Phobius"/>
    </source>
</evidence>
<evidence type="ECO:0000256" key="3">
    <source>
        <dbReference type="ARBA" id="ARBA00022692"/>
    </source>
</evidence>
<dbReference type="GO" id="GO:0005886">
    <property type="term" value="C:plasma membrane"/>
    <property type="evidence" value="ECO:0007669"/>
    <property type="project" value="UniProtKB-SubCell"/>
</dbReference>
<dbReference type="InterPro" id="IPR005171">
    <property type="entry name" value="Cyt_c_oxidase_su4_prok"/>
</dbReference>
<keyword evidence="8" id="KW-1185">Reference proteome</keyword>
<evidence type="ECO:0000256" key="2">
    <source>
        <dbReference type="ARBA" id="ARBA00022475"/>
    </source>
</evidence>
<evidence type="ECO:0000256" key="4">
    <source>
        <dbReference type="ARBA" id="ARBA00022989"/>
    </source>
</evidence>
<dbReference type="Proteomes" id="UP000198762">
    <property type="component" value="Unassembled WGS sequence"/>
</dbReference>
<proteinExistence type="predicted"/>
<dbReference type="AlphaFoldDB" id="A0A1I0CJ11"/>
<dbReference type="OrthoDB" id="9181004at2"/>
<evidence type="ECO:0000256" key="1">
    <source>
        <dbReference type="ARBA" id="ARBA00004651"/>
    </source>
</evidence>
<feature type="transmembrane region" description="Helical" evidence="6">
    <location>
        <begin position="28"/>
        <end position="47"/>
    </location>
</feature>
<accession>A0A1I0CJ11</accession>
<reference evidence="8" key="1">
    <citation type="submission" date="2016-10" db="EMBL/GenBank/DDBJ databases">
        <authorList>
            <person name="Varghese N."/>
            <person name="Submissions S."/>
        </authorList>
    </citation>
    <scope>NUCLEOTIDE SEQUENCE [LARGE SCALE GENOMIC DNA]</scope>
    <source>
        <strain evidence="8">CGMCC 1.6489</strain>
    </source>
</reference>
<protein>
    <submittedName>
        <fullName evidence="7">Cytochrome C oxidase subunit IV</fullName>
    </submittedName>
</protein>
<sequence>MATVYLVLLACTMAPVIALQLGADATVLVWMVFTLVLIKAILLVDHFMEMKHAPRGWRLAAQGWAVLVIAALAGVRWVL</sequence>
<organism evidence="7 8">
    <name type="scientific">Marinobacter segnicrescens</name>
    <dbReference type="NCBI Taxonomy" id="430453"/>
    <lineage>
        <taxon>Bacteria</taxon>
        <taxon>Pseudomonadati</taxon>
        <taxon>Pseudomonadota</taxon>
        <taxon>Gammaproteobacteria</taxon>
        <taxon>Pseudomonadales</taxon>
        <taxon>Marinobacteraceae</taxon>
        <taxon>Marinobacter</taxon>
    </lineage>
</organism>
<gene>
    <name evidence="7" type="ORF">SAMN04487962_105182</name>
</gene>
<keyword evidence="5 6" id="KW-0472">Membrane</keyword>
<keyword evidence="3 6" id="KW-0812">Transmembrane</keyword>
<dbReference type="RefSeq" id="WP_091850118.1">
    <property type="nucleotide sequence ID" value="NZ_FOHZ01000005.1"/>
</dbReference>
<keyword evidence="4 6" id="KW-1133">Transmembrane helix</keyword>
<comment type="subcellular location">
    <subcellularLocation>
        <location evidence="1">Cell membrane</location>
        <topology evidence="1">Multi-pass membrane protein</topology>
    </subcellularLocation>
</comment>
<evidence type="ECO:0000313" key="8">
    <source>
        <dbReference type="Proteomes" id="UP000198762"/>
    </source>
</evidence>
<dbReference type="EMBL" id="FOHZ01000005">
    <property type="protein sequence ID" value="SET19605.1"/>
    <property type="molecule type" value="Genomic_DNA"/>
</dbReference>
<keyword evidence="2" id="KW-1003">Cell membrane</keyword>
<evidence type="ECO:0000313" key="7">
    <source>
        <dbReference type="EMBL" id="SET19605.1"/>
    </source>
</evidence>
<feature type="transmembrane region" description="Helical" evidence="6">
    <location>
        <begin position="59"/>
        <end position="78"/>
    </location>
</feature>
<evidence type="ECO:0000256" key="5">
    <source>
        <dbReference type="ARBA" id="ARBA00023136"/>
    </source>
</evidence>
<name>A0A1I0CJ11_9GAMM</name>
<dbReference type="STRING" id="430453.SAMN04487962_105182"/>
<dbReference type="Pfam" id="PF03626">
    <property type="entry name" value="COX4_pro"/>
    <property type="match status" value="1"/>
</dbReference>